<comment type="caution">
    <text evidence="7">The sequence shown here is derived from an EMBL/GenBank/DDBJ whole genome shotgun (WGS) entry which is preliminary data.</text>
</comment>
<dbReference type="CDD" id="cd00221">
    <property type="entry name" value="Vsr"/>
    <property type="match status" value="1"/>
</dbReference>
<dbReference type="GO" id="GO:0004519">
    <property type="term" value="F:endonuclease activity"/>
    <property type="evidence" value="ECO:0007669"/>
    <property type="project" value="UniProtKB-KW"/>
</dbReference>
<evidence type="ECO:0000256" key="6">
    <source>
        <dbReference type="PIRNR" id="PIRNR018267"/>
    </source>
</evidence>
<proteinExistence type="inferred from homology"/>
<sequence>MDIVTPPKRSAMMAGIRGRDNRFEVFLRKALHHEGFRYQLYRKDLPGKPDLVFPKYRAVIFVNGCFWHAHHCHLFKWPSTRPIFWQEKIGRNLERDQENIAACEAAGWKVLVVWECAFKGKTRRTPAEIVQTTKNWLQFDANSAELEGYR</sequence>
<evidence type="ECO:0000256" key="1">
    <source>
        <dbReference type="ARBA" id="ARBA00022722"/>
    </source>
</evidence>
<keyword evidence="3 6" id="KW-0227">DNA damage</keyword>
<organism evidence="7 8">
    <name type="scientific">Cellvibrio polysaccharolyticus</name>
    <dbReference type="NCBI Taxonomy" id="2082724"/>
    <lineage>
        <taxon>Bacteria</taxon>
        <taxon>Pseudomonadati</taxon>
        <taxon>Pseudomonadota</taxon>
        <taxon>Gammaproteobacteria</taxon>
        <taxon>Cellvibrionales</taxon>
        <taxon>Cellvibrionaceae</taxon>
        <taxon>Cellvibrio</taxon>
    </lineage>
</organism>
<gene>
    <name evidence="7" type="primary">vsr</name>
    <name evidence="7" type="ORF">C4F51_00885</name>
</gene>
<dbReference type="Proteomes" id="UP000652567">
    <property type="component" value="Unassembled WGS sequence"/>
</dbReference>
<evidence type="ECO:0000256" key="2">
    <source>
        <dbReference type="ARBA" id="ARBA00022759"/>
    </source>
</evidence>
<dbReference type="AlphaFoldDB" id="A0A928YS82"/>
<dbReference type="NCBIfam" id="TIGR00632">
    <property type="entry name" value="vsr"/>
    <property type="match status" value="1"/>
</dbReference>
<comment type="function">
    <text evidence="6">May nick specific sequences that contain T:G mispairs resulting from m5C-deamination.</text>
</comment>
<dbReference type="PIRSF" id="PIRSF018267">
    <property type="entry name" value="VSR_endonuc"/>
    <property type="match status" value="1"/>
</dbReference>
<keyword evidence="4 6" id="KW-0378">Hydrolase</keyword>
<dbReference type="SUPFAM" id="SSF52980">
    <property type="entry name" value="Restriction endonuclease-like"/>
    <property type="match status" value="1"/>
</dbReference>
<dbReference type="EC" id="3.1.-.-" evidence="6"/>
<accession>A0A928YS82</accession>
<comment type="similarity">
    <text evidence="6">Belongs to the vsr family.</text>
</comment>
<evidence type="ECO:0000313" key="8">
    <source>
        <dbReference type="Proteomes" id="UP000652567"/>
    </source>
</evidence>
<name>A0A928YS82_9GAMM</name>
<keyword evidence="2 6" id="KW-0255">Endonuclease</keyword>
<dbReference type="InterPro" id="IPR004603">
    <property type="entry name" value="DNA_mismatch_endonuc_vsr"/>
</dbReference>
<dbReference type="EMBL" id="PRDL01000001">
    <property type="protein sequence ID" value="MBE8715739.1"/>
    <property type="molecule type" value="Genomic_DNA"/>
</dbReference>
<dbReference type="RefSeq" id="WP_193906308.1">
    <property type="nucleotide sequence ID" value="NZ_PRDL01000001.1"/>
</dbReference>
<evidence type="ECO:0000313" key="7">
    <source>
        <dbReference type="EMBL" id="MBE8715739.1"/>
    </source>
</evidence>
<keyword evidence="5 6" id="KW-0234">DNA repair</keyword>
<evidence type="ECO:0000256" key="3">
    <source>
        <dbReference type="ARBA" id="ARBA00022763"/>
    </source>
</evidence>
<dbReference type="GO" id="GO:0006298">
    <property type="term" value="P:mismatch repair"/>
    <property type="evidence" value="ECO:0007669"/>
    <property type="project" value="UniProtKB-UniRule"/>
</dbReference>
<dbReference type="InterPro" id="IPR011335">
    <property type="entry name" value="Restrct_endonuc-II-like"/>
</dbReference>
<reference evidence="7" key="1">
    <citation type="submission" date="2018-07" db="EMBL/GenBank/DDBJ databases">
        <title>Genome assembly of strain Ka43.</title>
        <authorList>
            <person name="Kukolya J."/>
            <person name="Nagy I."/>
            <person name="Horvath B."/>
            <person name="Toth A."/>
        </authorList>
    </citation>
    <scope>NUCLEOTIDE SEQUENCE</scope>
    <source>
        <strain evidence="7">KB43</strain>
    </source>
</reference>
<dbReference type="Pfam" id="PF03852">
    <property type="entry name" value="Vsr"/>
    <property type="match status" value="1"/>
</dbReference>
<dbReference type="Gene3D" id="3.40.960.10">
    <property type="entry name" value="VSR Endonuclease"/>
    <property type="match status" value="1"/>
</dbReference>
<protein>
    <recommendedName>
        <fullName evidence="6">Very short patch repair endonuclease</fullName>
        <ecNumber evidence="6">3.1.-.-</ecNumber>
    </recommendedName>
</protein>
<evidence type="ECO:0000256" key="5">
    <source>
        <dbReference type="ARBA" id="ARBA00023204"/>
    </source>
</evidence>
<dbReference type="GO" id="GO:0016787">
    <property type="term" value="F:hydrolase activity"/>
    <property type="evidence" value="ECO:0007669"/>
    <property type="project" value="UniProtKB-KW"/>
</dbReference>
<keyword evidence="8" id="KW-1185">Reference proteome</keyword>
<evidence type="ECO:0000256" key="4">
    <source>
        <dbReference type="ARBA" id="ARBA00022801"/>
    </source>
</evidence>
<keyword evidence="1 6" id="KW-0540">Nuclease</keyword>